<dbReference type="SUPFAM" id="SSF81383">
    <property type="entry name" value="F-box domain"/>
    <property type="match status" value="1"/>
</dbReference>
<reference evidence="2" key="1">
    <citation type="submission" date="2021-06" db="EMBL/GenBank/DDBJ databases">
        <authorList>
            <person name="Kallberg Y."/>
            <person name="Tangrot J."/>
            <person name="Rosling A."/>
        </authorList>
    </citation>
    <scope>NUCLEOTIDE SEQUENCE</scope>
    <source>
        <strain evidence="2">UK204</strain>
    </source>
</reference>
<accession>A0A9N9DHJ0</accession>
<dbReference type="SUPFAM" id="SSF52047">
    <property type="entry name" value="RNI-like"/>
    <property type="match status" value="1"/>
</dbReference>
<dbReference type="OrthoDB" id="2334625at2759"/>
<dbReference type="AlphaFoldDB" id="A0A9N9DHJ0"/>
<name>A0A9N9DHJ0_9GLOM</name>
<feature type="domain" description="F-box" evidence="1">
    <location>
        <begin position="3"/>
        <end position="47"/>
    </location>
</feature>
<dbReference type="Gene3D" id="3.80.10.10">
    <property type="entry name" value="Ribonuclease Inhibitor"/>
    <property type="match status" value="1"/>
</dbReference>
<comment type="caution">
    <text evidence="2">The sequence shown here is derived from an EMBL/GenBank/DDBJ whole genome shotgun (WGS) entry which is preliminary data.</text>
</comment>
<organism evidence="2 3">
    <name type="scientific">Funneliformis caledonium</name>
    <dbReference type="NCBI Taxonomy" id="1117310"/>
    <lineage>
        <taxon>Eukaryota</taxon>
        <taxon>Fungi</taxon>
        <taxon>Fungi incertae sedis</taxon>
        <taxon>Mucoromycota</taxon>
        <taxon>Glomeromycotina</taxon>
        <taxon>Glomeromycetes</taxon>
        <taxon>Glomerales</taxon>
        <taxon>Glomeraceae</taxon>
        <taxon>Funneliformis</taxon>
    </lineage>
</organism>
<dbReference type="Proteomes" id="UP000789570">
    <property type="component" value="Unassembled WGS sequence"/>
</dbReference>
<sequence>MTCQLPADCLNEIFEYLAEDKISLRSCLLVNRSWCEVAVRIFWRNIFSIQYYLHHREHIPFATLGTIIACLPSESKDLLYNINGIVVPTPTLNPPIFNYLSFVKVLSICTIGQIIEDALKKQHISSSQSLYFSKYLMLQELFKGFMSQISSLKSLDYVSRLDTQYMPFSYFPGAKDCLKDLSAFSCDSNIYPEFCFQMSQICYNIQSLTIEFKNSVSDGLKDLITFQVDLKYLNLKAFEDKDWREIVPALTKHHNNLTKLHINTDIDSVPFSFIALFENLQELFICSDRYISDFDKLQHVTFQNLRVLKIPNRQPKSEFFTKFLENNGQTLVELVLSDVNKSVKLSISRFCPNLKNLFVLFGKDETNLLKAILDSCQALESIKMWCGHDFLNEKEFLEVIASFSPKNFNELKLYNDTRELFREDMESFLLSWGNRIPHKPLKLFVTTLELNEEIITTIEKYRKLGVIRKFGFENFDY</sequence>
<dbReference type="EMBL" id="CAJVPQ010003913">
    <property type="protein sequence ID" value="CAG8640185.1"/>
    <property type="molecule type" value="Genomic_DNA"/>
</dbReference>
<gene>
    <name evidence="2" type="ORF">FCALED_LOCUS10527</name>
</gene>
<proteinExistence type="predicted"/>
<evidence type="ECO:0000313" key="2">
    <source>
        <dbReference type="EMBL" id="CAG8640185.1"/>
    </source>
</evidence>
<keyword evidence="3" id="KW-1185">Reference proteome</keyword>
<dbReference type="InterPro" id="IPR001810">
    <property type="entry name" value="F-box_dom"/>
</dbReference>
<dbReference type="InterPro" id="IPR032675">
    <property type="entry name" value="LRR_dom_sf"/>
</dbReference>
<evidence type="ECO:0000259" key="1">
    <source>
        <dbReference type="Pfam" id="PF12937"/>
    </source>
</evidence>
<dbReference type="Pfam" id="PF12937">
    <property type="entry name" value="F-box-like"/>
    <property type="match status" value="1"/>
</dbReference>
<protein>
    <submittedName>
        <fullName evidence="2">7181_t:CDS:1</fullName>
    </submittedName>
</protein>
<dbReference type="CDD" id="cd09917">
    <property type="entry name" value="F-box_SF"/>
    <property type="match status" value="1"/>
</dbReference>
<evidence type="ECO:0000313" key="3">
    <source>
        <dbReference type="Proteomes" id="UP000789570"/>
    </source>
</evidence>
<dbReference type="InterPro" id="IPR036047">
    <property type="entry name" value="F-box-like_dom_sf"/>
</dbReference>